<gene>
    <name evidence="5" type="primary">ga21543</name>
    <name evidence="5" type="ORF">PR202_ga21543</name>
</gene>
<dbReference type="PANTHER" id="PTHR26379:SF446">
    <property type="entry name" value="BTB_POZ AND MATH DOMAIN-CONTAINING PROTEIN 1"/>
    <property type="match status" value="1"/>
</dbReference>
<dbReference type="GO" id="GO:0016567">
    <property type="term" value="P:protein ubiquitination"/>
    <property type="evidence" value="ECO:0007669"/>
    <property type="project" value="InterPro"/>
</dbReference>
<evidence type="ECO:0000313" key="6">
    <source>
        <dbReference type="Proteomes" id="UP001054889"/>
    </source>
</evidence>
<dbReference type="SMART" id="SM00225">
    <property type="entry name" value="BTB"/>
    <property type="match status" value="1"/>
</dbReference>
<comment type="caution">
    <text evidence="5">The sequence shown here is derived from an EMBL/GenBank/DDBJ whole genome shotgun (WGS) entry which is preliminary data.</text>
</comment>
<comment type="pathway">
    <text evidence="2">Protein modification; protein ubiquitination.</text>
</comment>
<reference evidence="5" key="1">
    <citation type="journal article" date="2018" name="DNA Res.">
        <title>Multiple hybrid de novo genome assembly of finger millet, an orphan allotetraploid crop.</title>
        <authorList>
            <person name="Hatakeyama M."/>
            <person name="Aluri S."/>
            <person name="Balachadran M.T."/>
            <person name="Sivarajan S.R."/>
            <person name="Patrignani A."/>
            <person name="Gruter S."/>
            <person name="Poveda L."/>
            <person name="Shimizu-Inatsugi R."/>
            <person name="Baeten J."/>
            <person name="Francoijs K.J."/>
            <person name="Nataraja K.N."/>
            <person name="Reddy Y.A.N."/>
            <person name="Phadnis S."/>
            <person name="Ravikumar R.L."/>
            <person name="Schlapbach R."/>
            <person name="Sreeman S.M."/>
            <person name="Shimizu K.K."/>
        </authorList>
    </citation>
    <scope>NUCLEOTIDE SEQUENCE</scope>
</reference>
<evidence type="ECO:0000256" key="1">
    <source>
        <dbReference type="ARBA" id="ARBA00002668"/>
    </source>
</evidence>
<evidence type="ECO:0000313" key="5">
    <source>
        <dbReference type="EMBL" id="GJN04033.1"/>
    </source>
</evidence>
<dbReference type="InterPro" id="IPR056423">
    <property type="entry name" value="BACK_BPM_SPOP"/>
</dbReference>
<accession>A0AAV5CZF0</accession>
<dbReference type="PROSITE" id="PS50097">
    <property type="entry name" value="BTB"/>
    <property type="match status" value="1"/>
</dbReference>
<dbReference type="Proteomes" id="UP001054889">
    <property type="component" value="Unassembled WGS sequence"/>
</dbReference>
<dbReference type="InterPro" id="IPR045005">
    <property type="entry name" value="BPM1-6"/>
</dbReference>
<keyword evidence="6" id="KW-1185">Reference proteome</keyword>
<protein>
    <recommendedName>
        <fullName evidence="4">BTB domain-containing protein</fullName>
    </recommendedName>
</protein>
<proteinExistence type="inferred from homology"/>
<comment type="function">
    <text evidence="1">May act as a substrate-specific adapter of an E3 ubiquitin-protein ligase complex (CUL3-RBX1-BTB) which mediates the ubiquitination and subsequent proteasomal degradation of target proteins.</text>
</comment>
<dbReference type="CDD" id="cd00121">
    <property type="entry name" value="MATH"/>
    <property type="match status" value="1"/>
</dbReference>
<dbReference type="InterPro" id="IPR000210">
    <property type="entry name" value="BTB/POZ_dom"/>
</dbReference>
<dbReference type="Pfam" id="PF24570">
    <property type="entry name" value="BACK_BPM_SPOP"/>
    <property type="match status" value="1"/>
</dbReference>
<reference evidence="5" key="2">
    <citation type="submission" date="2021-12" db="EMBL/GenBank/DDBJ databases">
        <title>Resequencing data analysis of finger millet.</title>
        <authorList>
            <person name="Hatakeyama M."/>
            <person name="Aluri S."/>
            <person name="Balachadran M.T."/>
            <person name="Sivarajan S.R."/>
            <person name="Poveda L."/>
            <person name="Shimizu-Inatsugi R."/>
            <person name="Schlapbach R."/>
            <person name="Sreeman S.M."/>
            <person name="Shimizu K.K."/>
        </authorList>
    </citation>
    <scope>NUCLEOTIDE SEQUENCE</scope>
</reference>
<dbReference type="AlphaFoldDB" id="A0AAV5CZF0"/>
<dbReference type="CDD" id="cd18280">
    <property type="entry name" value="BTB_POZ_BPM_plant"/>
    <property type="match status" value="1"/>
</dbReference>
<dbReference type="EMBL" id="BQKI01000010">
    <property type="protein sequence ID" value="GJN04033.1"/>
    <property type="molecule type" value="Genomic_DNA"/>
</dbReference>
<dbReference type="Gene3D" id="3.30.710.10">
    <property type="entry name" value="Potassium Channel Kv1.1, Chain A"/>
    <property type="match status" value="2"/>
</dbReference>
<feature type="domain" description="BTB" evidence="4">
    <location>
        <begin position="171"/>
        <end position="238"/>
    </location>
</feature>
<dbReference type="InterPro" id="IPR011333">
    <property type="entry name" value="SKP1/BTB/POZ_sf"/>
</dbReference>
<dbReference type="SUPFAM" id="SSF49599">
    <property type="entry name" value="TRAF domain-like"/>
    <property type="match status" value="1"/>
</dbReference>
<comment type="similarity">
    <text evidence="3">Belongs to the Tdpoz family.</text>
</comment>
<sequence>MGLNDDTLDTCFFKLKLDYSKFQSLATGEFISERRSIGGLTWATGCFPRGLTGTNNGECLSLVVAIVGRYRYAMKAIFHASVMGRDGTPSLSHVNGATQVIITYKPGDNNSRTAWLEKFMKRSDLESNYFVDGYVTFICGITVLPDEDRISVPTSDLGNHLGNLLDCSDGSDVSFSVGGETFRAHRAVFAARSPVFKAQLFGSMADAKMDCITLHDIQPATLKILLKFMYTDALPTDKELDSSSSSPATTVELLQHLLAAADMYHLDRLKLMCAQKLCDRVMVDNVATMLGCAETYSCPELKKQCMDFVMVEKNFKMAVPETIQNLLRFIYTNALPVGDEELVKSSSAIKSLQNLLAAADMYHLERLKIMSAVMRAEIMGACIVGHGCFDDMFLLNCTNCPELKDVCIDFFLADKNFRRQC</sequence>
<dbReference type="InterPro" id="IPR002083">
    <property type="entry name" value="MATH/TRAF_dom"/>
</dbReference>
<dbReference type="SUPFAM" id="SSF54695">
    <property type="entry name" value="POZ domain"/>
    <property type="match status" value="2"/>
</dbReference>
<evidence type="ECO:0000256" key="2">
    <source>
        <dbReference type="ARBA" id="ARBA00004906"/>
    </source>
</evidence>
<dbReference type="PANTHER" id="PTHR26379">
    <property type="entry name" value="BTB/POZ AND MATH DOMAIN-CONTAINING PROTEIN 1"/>
    <property type="match status" value="1"/>
</dbReference>
<name>A0AAV5CZF0_ELECO</name>
<dbReference type="InterPro" id="IPR008974">
    <property type="entry name" value="TRAF-like"/>
</dbReference>
<dbReference type="Pfam" id="PF00651">
    <property type="entry name" value="BTB"/>
    <property type="match status" value="1"/>
</dbReference>
<organism evidence="5 6">
    <name type="scientific">Eleusine coracana subsp. coracana</name>
    <dbReference type="NCBI Taxonomy" id="191504"/>
    <lineage>
        <taxon>Eukaryota</taxon>
        <taxon>Viridiplantae</taxon>
        <taxon>Streptophyta</taxon>
        <taxon>Embryophyta</taxon>
        <taxon>Tracheophyta</taxon>
        <taxon>Spermatophyta</taxon>
        <taxon>Magnoliopsida</taxon>
        <taxon>Liliopsida</taxon>
        <taxon>Poales</taxon>
        <taxon>Poaceae</taxon>
        <taxon>PACMAD clade</taxon>
        <taxon>Chloridoideae</taxon>
        <taxon>Cynodonteae</taxon>
        <taxon>Eleusininae</taxon>
        <taxon>Eleusine</taxon>
    </lineage>
</organism>
<evidence type="ECO:0000259" key="4">
    <source>
        <dbReference type="PROSITE" id="PS50097"/>
    </source>
</evidence>
<dbReference type="FunFam" id="3.30.710.10:FF:000136">
    <property type="entry name" value="BTB-POZ and math domain 1"/>
    <property type="match status" value="1"/>
</dbReference>
<evidence type="ECO:0000256" key="3">
    <source>
        <dbReference type="ARBA" id="ARBA00010846"/>
    </source>
</evidence>
<dbReference type="Gene3D" id="2.60.210.10">
    <property type="entry name" value="Apoptosis, Tumor Necrosis Factor Receptor Associated Protein 2, Chain A"/>
    <property type="match status" value="1"/>
</dbReference>
<dbReference type="GO" id="GO:0071472">
    <property type="term" value="P:cellular response to salt stress"/>
    <property type="evidence" value="ECO:0007669"/>
    <property type="project" value="UniProtKB-ARBA"/>
</dbReference>